<dbReference type="SUPFAM" id="SSF47203">
    <property type="entry name" value="Acyl-CoA dehydrogenase C-terminal domain-like"/>
    <property type="match status" value="1"/>
</dbReference>
<dbReference type="PANTHER" id="PTHR43884:SF12">
    <property type="entry name" value="ISOVALERYL-COA DEHYDROGENASE, MITOCHONDRIAL-RELATED"/>
    <property type="match status" value="1"/>
</dbReference>
<keyword evidence="1" id="KW-0560">Oxidoreductase</keyword>
<keyword evidence="3" id="KW-0503">Monooxygenase</keyword>
<dbReference type="Pfam" id="PF08028">
    <property type="entry name" value="Acyl-CoA_dh_2"/>
    <property type="match status" value="1"/>
</dbReference>
<evidence type="ECO:0000313" key="3">
    <source>
        <dbReference type="EMBL" id="MBN0987838.1"/>
    </source>
</evidence>
<proteinExistence type="predicted"/>
<organism evidence="3 4">
    <name type="scientific">Amphritea pacifica</name>
    <dbReference type="NCBI Taxonomy" id="2811233"/>
    <lineage>
        <taxon>Bacteria</taxon>
        <taxon>Pseudomonadati</taxon>
        <taxon>Pseudomonadota</taxon>
        <taxon>Gammaproteobacteria</taxon>
        <taxon>Oceanospirillales</taxon>
        <taxon>Oceanospirillaceae</taxon>
        <taxon>Amphritea</taxon>
    </lineage>
</organism>
<name>A0ABS2W8D4_9GAMM</name>
<dbReference type="Gene3D" id="1.20.140.10">
    <property type="entry name" value="Butyryl-CoA Dehydrogenase, subunit A, domain 3"/>
    <property type="match status" value="1"/>
</dbReference>
<gene>
    <name evidence="3" type="ORF">JW498_10715</name>
</gene>
<dbReference type="Gene3D" id="2.40.110.10">
    <property type="entry name" value="Butyryl-CoA Dehydrogenase, subunit A, domain 2"/>
    <property type="match status" value="1"/>
</dbReference>
<feature type="domain" description="Acyl-CoA dehydrogenase C-terminal" evidence="2">
    <location>
        <begin position="231"/>
        <end position="360"/>
    </location>
</feature>
<evidence type="ECO:0000313" key="4">
    <source>
        <dbReference type="Proteomes" id="UP000760472"/>
    </source>
</evidence>
<accession>A0ABS2W8D4</accession>
<dbReference type="PIRSF" id="PIRSF016578">
    <property type="entry name" value="HsaA"/>
    <property type="match status" value="1"/>
</dbReference>
<dbReference type="InterPro" id="IPR036250">
    <property type="entry name" value="AcylCo_DH-like_C"/>
</dbReference>
<dbReference type="InterPro" id="IPR046373">
    <property type="entry name" value="Acyl-CoA_Oxase/DH_mid-dom_sf"/>
</dbReference>
<dbReference type="EMBL" id="JAFFZP010000014">
    <property type="protein sequence ID" value="MBN0987838.1"/>
    <property type="molecule type" value="Genomic_DNA"/>
</dbReference>
<dbReference type="InterPro" id="IPR037069">
    <property type="entry name" value="AcylCoA_DH/ox_N_sf"/>
</dbReference>
<dbReference type="Gene3D" id="1.10.540.10">
    <property type="entry name" value="Acyl-CoA dehydrogenase/oxidase, N-terminal domain"/>
    <property type="match status" value="1"/>
</dbReference>
<dbReference type="InterPro" id="IPR009100">
    <property type="entry name" value="AcylCoA_DH/oxidase_NM_dom_sf"/>
</dbReference>
<reference evidence="3 4" key="1">
    <citation type="submission" date="2021-02" db="EMBL/GenBank/DDBJ databases">
        <title>A novel species of genus Amphritea isolated from a fishpond in China.</title>
        <authorList>
            <person name="Lu H."/>
        </authorList>
    </citation>
    <scope>NUCLEOTIDE SEQUENCE [LARGE SCALE GENOMIC DNA]</scope>
    <source>
        <strain evidence="3 4">RP18W</strain>
    </source>
</reference>
<dbReference type="InterPro" id="IPR013107">
    <property type="entry name" value="Acyl-CoA_DH_C"/>
</dbReference>
<protein>
    <submittedName>
        <fullName evidence="3">Flavin-dependent monooxygenase</fullName>
    </submittedName>
</protein>
<evidence type="ECO:0000259" key="2">
    <source>
        <dbReference type="Pfam" id="PF08028"/>
    </source>
</evidence>
<dbReference type="PANTHER" id="PTHR43884">
    <property type="entry name" value="ACYL-COA DEHYDROGENASE"/>
    <property type="match status" value="1"/>
</dbReference>
<dbReference type="RefSeq" id="WP_205213605.1">
    <property type="nucleotide sequence ID" value="NZ_JAFFZP010000014.1"/>
</dbReference>
<dbReference type="Proteomes" id="UP000760472">
    <property type="component" value="Unassembled WGS sequence"/>
</dbReference>
<dbReference type="SUPFAM" id="SSF56645">
    <property type="entry name" value="Acyl-CoA dehydrogenase NM domain-like"/>
    <property type="match status" value="1"/>
</dbReference>
<sequence>MTSNVINKEIWGGAAEFDSLLAEIRCRRQEFEDQKYISQDIIERFKSIGVYRALVPKRFGGDEKSPAEFLQMVEAISAADGSAGWVASFGVNPAYLACLPLETIEKVWAETPDVVFAGGIFPPQPAKRVEGGFLVKGRWQFGSGCMGASVCGVGIAPDDGQSLPRMAVMPQEKLTIEPAWDVIGMVGTGSHDLVVDNVLVPEEWTFTRGGKPNLNDPFFKYPSLAFATQVLSVTTLGLAREAIDVVLGMAAGRKSVTGAPNLGEREYVQMEIARAEAKVRSSRAFFYEATDDAWQVIQKGGTPSPEQVSMLRLASTNLTHECAEAIRIAYQVSGMTGAYNDHPLSRIMRDSMMCTQHAFMGAITYKNAGAMLFEHQPLPGAVEQALSNAAKKDAGCTVYKPFDCYSDGDTVKN</sequence>
<evidence type="ECO:0000256" key="1">
    <source>
        <dbReference type="ARBA" id="ARBA00023002"/>
    </source>
</evidence>
<dbReference type="GO" id="GO:0004497">
    <property type="term" value="F:monooxygenase activity"/>
    <property type="evidence" value="ECO:0007669"/>
    <property type="project" value="UniProtKB-KW"/>
</dbReference>
<keyword evidence="4" id="KW-1185">Reference proteome</keyword>
<comment type="caution">
    <text evidence="3">The sequence shown here is derived from an EMBL/GenBank/DDBJ whole genome shotgun (WGS) entry which is preliminary data.</text>
</comment>